<reference evidence="1 2" key="1">
    <citation type="journal article" date="2019" name="Sci. Rep.">
        <title>Orb-weaving spider Araneus ventricosus genome elucidates the spidroin gene catalogue.</title>
        <authorList>
            <person name="Kono N."/>
            <person name="Nakamura H."/>
            <person name="Ohtoshi R."/>
            <person name="Moran D.A.P."/>
            <person name="Shinohara A."/>
            <person name="Yoshida Y."/>
            <person name="Fujiwara M."/>
            <person name="Mori M."/>
            <person name="Tomita M."/>
            <person name="Arakawa K."/>
        </authorList>
    </citation>
    <scope>NUCLEOTIDE SEQUENCE [LARGE SCALE GENOMIC DNA]</scope>
</reference>
<dbReference type="Proteomes" id="UP000499080">
    <property type="component" value="Unassembled WGS sequence"/>
</dbReference>
<proteinExistence type="predicted"/>
<gene>
    <name evidence="1" type="ORF">AVEN_178656_1</name>
</gene>
<feature type="non-terminal residue" evidence="1">
    <location>
        <position position="1"/>
    </location>
</feature>
<sequence length="247" mass="28442">QAHTTVQRASWDHVVIRKESQRDSWGLTSGASRRCKPLVIIILNDSKSVLESLKSVTHKSPSVILELHKILRSTLKHSLRITPIWVPVHRGIAPNESADRLAKSLNENTEKWQIVAAADRLAKSLNENTEKWQIVAAEDLIVAIRKKLMTKKKTAGKHANIFKTLNIWMQQKKKKNELKLKKGKGDVLLSKFRTNMLPTNKLLHRFNIASSPNCEFCVHTKETISRILFHFPRYRDPRVQLLKKFKI</sequence>
<accession>A0A4Y2VYG2</accession>
<dbReference type="InterPro" id="IPR012337">
    <property type="entry name" value="RNaseH-like_sf"/>
</dbReference>
<dbReference type="GO" id="GO:0003676">
    <property type="term" value="F:nucleic acid binding"/>
    <property type="evidence" value="ECO:0007669"/>
    <property type="project" value="InterPro"/>
</dbReference>
<evidence type="ECO:0000313" key="2">
    <source>
        <dbReference type="Proteomes" id="UP000499080"/>
    </source>
</evidence>
<evidence type="ECO:0000313" key="1">
    <source>
        <dbReference type="EMBL" id="GBO28797.1"/>
    </source>
</evidence>
<organism evidence="1 2">
    <name type="scientific">Araneus ventricosus</name>
    <name type="common">Orbweaver spider</name>
    <name type="synonym">Epeira ventricosa</name>
    <dbReference type="NCBI Taxonomy" id="182803"/>
    <lineage>
        <taxon>Eukaryota</taxon>
        <taxon>Metazoa</taxon>
        <taxon>Ecdysozoa</taxon>
        <taxon>Arthropoda</taxon>
        <taxon>Chelicerata</taxon>
        <taxon>Arachnida</taxon>
        <taxon>Araneae</taxon>
        <taxon>Araneomorphae</taxon>
        <taxon>Entelegynae</taxon>
        <taxon>Araneoidea</taxon>
        <taxon>Araneidae</taxon>
        <taxon>Araneus</taxon>
    </lineage>
</organism>
<keyword evidence="2" id="KW-1185">Reference proteome</keyword>
<dbReference type="EMBL" id="BGPR01051891">
    <property type="protein sequence ID" value="GBO28797.1"/>
    <property type="molecule type" value="Genomic_DNA"/>
</dbReference>
<dbReference type="OrthoDB" id="8067603at2759"/>
<dbReference type="Gene3D" id="3.30.420.10">
    <property type="entry name" value="Ribonuclease H-like superfamily/Ribonuclease H"/>
    <property type="match status" value="1"/>
</dbReference>
<dbReference type="AlphaFoldDB" id="A0A4Y2VYG2"/>
<dbReference type="SUPFAM" id="SSF53098">
    <property type="entry name" value="Ribonuclease H-like"/>
    <property type="match status" value="1"/>
</dbReference>
<name>A0A4Y2VYG2_ARAVE</name>
<dbReference type="InterPro" id="IPR036397">
    <property type="entry name" value="RNaseH_sf"/>
</dbReference>
<comment type="caution">
    <text evidence="1">The sequence shown here is derived from an EMBL/GenBank/DDBJ whole genome shotgun (WGS) entry which is preliminary data.</text>
</comment>
<protein>
    <submittedName>
        <fullName evidence="1">Uncharacterized protein</fullName>
    </submittedName>
</protein>